<sequence length="324" mass="35603">MNNFLFGLLVAVLTLFLVACGSDEGSSSIQADVSEGDSLSGTVVIDGSGTVFPLMAPIAEEFMITAAQNVSVEVSRAGTSAGMKKYVVGETDFANASREIKEEEMKELEANGIDSKEFKVALDGLTLVINPENDWAREMTEEEIKTMFVTGQVKGDDQVLWSDIRPEWPAERVNFYGPNENHGTYEFFVDVIIEKQDLVAGINLQQEYSTLVHLVSEDKHGIAFFGYGYYANNLDRITAVAVDFGSGPVLPSLDTIAEDGEYAPFTRPVFTNINLDAVREKPQVRAFAEYLFREGAAKFAGETGFAPLPEEELQESLEFIQALN</sequence>
<dbReference type="InterPro" id="IPR024370">
    <property type="entry name" value="PBP_domain"/>
</dbReference>
<keyword evidence="7" id="KW-0732">Signal</keyword>
<comment type="subunit">
    <text evidence="4 10">The complex is composed of two ATP-binding proteins (PstB), two transmembrane proteins (PstC and PstA) and a solute-binding protein (PstS).</text>
</comment>
<proteinExistence type="inferred from homology"/>
<keyword evidence="5 10" id="KW-0813">Transport</keyword>
<keyword evidence="10" id="KW-0472">Membrane</keyword>
<dbReference type="PANTHER" id="PTHR30570:SF1">
    <property type="entry name" value="PHOSPHATE-BINDING PROTEIN PSTS"/>
    <property type="match status" value="1"/>
</dbReference>
<gene>
    <name evidence="12" type="ORF">J2S74_001472</name>
</gene>
<dbReference type="EMBL" id="JAUSUG010000004">
    <property type="protein sequence ID" value="MDQ0254099.1"/>
    <property type="molecule type" value="Genomic_DNA"/>
</dbReference>
<evidence type="ECO:0000256" key="5">
    <source>
        <dbReference type="ARBA" id="ARBA00022448"/>
    </source>
</evidence>
<evidence type="ECO:0000256" key="2">
    <source>
        <dbReference type="ARBA" id="ARBA00004193"/>
    </source>
</evidence>
<comment type="function">
    <text evidence="10">Involved in the system for phosphate transport across the cytoplasmic membrane.</text>
</comment>
<name>A0ABT9ZSA2_9BACI</name>
<dbReference type="CDD" id="cd13654">
    <property type="entry name" value="PBP2_phosphate_like_2"/>
    <property type="match status" value="1"/>
</dbReference>
<evidence type="ECO:0000256" key="6">
    <source>
        <dbReference type="ARBA" id="ARBA00022592"/>
    </source>
</evidence>
<evidence type="ECO:0000256" key="1">
    <source>
        <dbReference type="ARBA" id="ARBA00002841"/>
    </source>
</evidence>
<keyword evidence="10" id="KW-1003">Cell membrane</keyword>
<evidence type="ECO:0000256" key="7">
    <source>
        <dbReference type="ARBA" id="ARBA00022729"/>
    </source>
</evidence>
<dbReference type="InterPro" id="IPR050811">
    <property type="entry name" value="Phosphate_ABC_transporter"/>
</dbReference>
<dbReference type="PANTHER" id="PTHR30570">
    <property type="entry name" value="PERIPLASMIC PHOSPHATE BINDING COMPONENT OF PHOSPHATE ABC TRANSPORTER"/>
    <property type="match status" value="1"/>
</dbReference>
<evidence type="ECO:0000259" key="11">
    <source>
        <dbReference type="Pfam" id="PF12849"/>
    </source>
</evidence>
<comment type="caution">
    <text evidence="12">The sequence shown here is derived from an EMBL/GenBank/DDBJ whole genome shotgun (WGS) entry which is preliminary data.</text>
</comment>
<keyword evidence="6 10" id="KW-0592">Phosphate transport</keyword>
<evidence type="ECO:0000313" key="12">
    <source>
        <dbReference type="EMBL" id="MDQ0254099.1"/>
    </source>
</evidence>
<evidence type="ECO:0000313" key="13">
    <source>
        <dbReference type="Proteomes" id="UP001230005"/>
    </source>
</evidence>
<comment type="subcellular location">
    <subcellularLocation>
        <location evidence="2 10">Cell membrane</location>
        <topology evidence="2 10">Lipid-anchor</topology>
    </subcellularLocation>
</comment>
<evidence type="ECO:0000256" key="9">
    <source>
        <dbReference type="ARBA" id="ARBA00023288"/>
    </source>
</evidence>
<comment type="function">
    <text evidence="1">Part of the ABC transporter complex PstSACB involved in phosphate import.</text>
</comment>
<dbReference type="InterPro" id="IPR011862">
    <property type="entry name" value="Phos-bd"/>
</dbReference>
<evidence type="ECO:0000256" key="8">
    <source>
        <dbReference type="ARBA" id="ARBA00023139"/>
    </source>
</evidence>
<evidence type="ECO:0000256" key="10">
    <source>
        <dbReference type="RuleBase" id="RU367119"/>
    </source>
</evidence>
<dbReference type="NCBIfam" id="TIGR02136">
    <property type="entry name" value="ptsS_2"/>
    <property type="match status" value="1"/>
</dbReference>
<accession>A0ABT9ZSA2</accession>
<keyword evidence="8 10" id="KW-0564">Palmitate</keyword>
<dbReference type="Gene3D" id="3.40.190.10">
    <property type="entry name" value="Periplasmic binding protein-like II"/>
    <property type="match status" value="2"/>
</dbReference>
<dbReference type="Pfam" id="PF12849">
    <property type="entry name" value="PBP_like_2"/>
    <property type="match status" value="1"/>
</dbReference>
<feature type="domain" description="PBP" evidence="11">
    <location>
        <begin position="34"/>
        <end position="293"/>
    </location>
</feature>
<protein>
    <recommendedName>
        <fullName evidence="10">Phosphate-binding protein</fullName>
    </recommendedName>
</protein>
<organism evidence="12 13">
    <name type="scientific">Evansella vedderi</name>
    <dbReference type="NCBI Taxonomy" id="38282"/>
    <lineage>
        <taxon>Bacteria</taxon>
        <taxon>Bacillati</taxon>
        <taxon>Bacillota</taxon>
        <taxon>Bacilli</taxon>
        <taxon>Bacillales</taxon>
        <taxon>Bacillaceae</taxon>
        <taxon>Evansella</taxon>
    </lineage>
</organism>
<keyword evidence="13" id="KW-1185">Reference proteome</keyword>
<dbReference type="SUPFAM" id="SSF53850">
    <property type="entry name" value="Periplasmic binding protein-like II"/>
    <property type="match status" value="1"/>
</dbReference>
<dbReference type="RefSeq" id="WP_307323574.1">
    <property type="nucleotide sequence ID" value="NZ_JAUSUG010000004.1"/>
</dbReference>
<dbReference type="Proteomes" id="UP001230005">
    <property type="component" value="Unassembled WGS sequence"/>
</dbReference>
<comment type="similarity">
    <text evidence="3 10">Belongs to the PstS family.</text>
</comment>
<reference evidence="12 13" key="1">
    <citation type="submission" date="2023-07" db="EMBL/GenBank/DDBJ databases">
        <title>Genomic Encyclopedia of Type Strains, Phase IV (KMG-IV): sequencing the most valuable type-strain genomes for metagenomic binning, comparative biology and taxonomic classification.</title>
        <authorList>
            <person name="Goeker M."/>
        </authorList>
    </citation>
    <scope>NUCLEOTIDE SEQUENCE [LARGE SCALE GENOMIC DNA]</scope>
    <source>
        <strain evidence="12 13">DSM 9768</strain>
    </source>
</reference>
<keyword evidence="9 10" id="KW-0449">Lipoprotein</keyword>
<evidence type="ECO:0000256" key="3">
    <source>
        <dbReference type="ARBA" id="ARBA00008725"/>
    </source>
</evidence>
<evidence type="ECO:0000256" key="4">
    <source>
        <dbReference type="ARBA" id="ARBA00011529"/>
    </source>
</evidence>